<dbReference type="Proteomes" id="UP000655225">
    <property type="component" value="Unassembled WGS sequence"/>
</dbReference>
<sequence length="941" mass="102621">MALEALNSPTTVTPSFGRYEDMDLHYLEPWAKRKRSKRPRLENPPTEEEYLALCLIMLARGGGGGAASKGGFSTSDSGSSRIRYHSPPPPTTTLKLNYKCTVCNKAFASYQALGGHKASHRKLAGADDQSTSTTTATSVSNVNPGGRSHECSVCHKSFPSGQALGGHKRCHYDGGSSGVTSSEGAGSSHTHREFDLNLPVLPGLWPGFGVSGGRRSQISGDEEVESPLPVKKPPLLIPAEISSSQNYGEGLFSNLGEAEADLFFSKMKFMKLGSKPDLFQTDGNSVRLARSVLHPSFQLATLVSQNGLSSHMGLSICLMSSEDVYSSLGVSSRYVATELATDIIVNVGDVKFYLHKFPLLSKSARLQKLVATTNEEDTDEVHIHDIPGGSAAFEICAKFCYGMTVTLSAYNVVAARCAAEYLEMNETIEKGNLIYKIEVFLNSSIFRSWKDSIIVLQTTKSLLPWCEELKVVSHCIDSIASKACIDTSKVEWSYTYNRKKLPSENGNDPHWNGVGKHQMVPKDWWVEDLCELEIDLYKRVIVTVKTKGRVSGDVIGEALKAYAMRRLPNFGKGMVQGGDAVKNRSLVDTIVWLLPTEKGSVPCGFLLNLLKAVILLDSGEMGKKELVRRIGQQLEEASVTDLLIQAPTGEITMYDVDIVQNLVAEFTMQEQNASTDPLVAVELQKIRSPGLVLDASKLMVTRLVDGYLTEIARDPNLPLSKFINLAELVSGFSRSTHDGIYRAIDMYLKEHPAISKSERKRICRLMDCKKLSVDACMHAVQNERLPLRVVVQILFFEQVRSATSSAGGSTPDLPGDIRAPHLRENGGSHGSSRSATTNTEEDWDAVPTAEELKALRGELATLRLGDGGGGNERDKVEGTKNSVDKAAYSKMKGLLMSGKVFTKLWSNKGENSSSDTSESPGSANPEESKSTPSRNRRNSVS</sequence>
<feature type="region of interest" description="Disordered" evidence="5">
    <location>
        <begin position="803"/>
        <end position="844"/>
    </location>
</feature>
<comment type="pathway">
    <text evidence="1">Protein modification; protein ubiquitination.</text>
</comment>
<dbReference type="PROSITE" id="PS50157">
    <property type="entry name" value="ZINC_FINGER_C2H2_2"/>
    <property type="match status" value="2"/>
</dbReference>
<dbReference type="OrthoDB" id="624345at2759"/>
<keyword evidence="10" id="KW-1185">Reference proteome</keyword>
<keyword evidence="3" id="KW-0479">Metal-binding</keyword>
<comment type="caution">
    <text evidence="9">The sequence shown here is derived from an EMBL/GenBank/DDBJ whole genome shotgun (WGS) entry which is preliminary data.</text>
</comment>
<dbReference type="InterPro" id="IPR011333">
    <property type="entry name" value="SKP1/BTB/POZ_sf"/>
</dbReference>
<dbReference type="UniPathway" id="UPA00143"/>
<feature type="compositionally biased region" description="Low complexity" evidence="5">
    <location>
        <begin position="130"/>
        <end position="140"/>
    </location>
</feature>
<dbReference type="PROSITE" id="PS00028">
    <property type="entry name" value="ZINC_FINGER_C2H2_1"/>
    <property type="match status" value="2"/>
</dbReference>
<dbReference type="InterPro" id="IPR027356">
    <property type="entry name" value="NPH3_dom"/>
</dbReference>
<evidence type="ECO:0000256" key="4">
    <source>
        <dbReference type="PROSITE-ProRule" id="PRU00982"/>
    </source>
</evidence>
<dbReference type="OMA" id="SNDPHFN"/>
<dbReference type="CDD" id="cd18312">
    <property type="entry name" value="BTB_POZ_NPY3-like"/>
    <property type="match status" value="1"/>
</dbReference>
<dbReference type="InterPro" id="IPR000210">
    <property type="entry name" value="BTB/POZ_dom"/>
</dbReference>
<proteinExistence type="inferred from homology"/>
<dbReference type="Pfam" id="PF13912">
    <property type="entry name" value="zf-C2H2_6"/>
    <property type="match status" value="2"/>
</dbReference>
<gene>
    <name evidence="9" type="ORF">HHK36_031018</name>
</gene>
<keyword evidence="3" id="KW-0863">Zinc-finger</keyword>
<organism evidence="9 10">
    <name type="scientific">Tetracentron sinense</name>
    <name type="common">Spur-leaf</name>
    <dbReference type="NCBI Taxonomy" id="13715"/>
    <lineage>
        <taxon>Eukaryota</taxon>
        <taxon>Viridiplantae</taxon>
        <taxon>Streptophyta</taxon>
        <taxon>Embryophyta</taxon>
        <taxon>Tracheophyta</taxon>
        <taxon>Spermatophyta</taxon>
        <taxon>Magnoliopsida</taxon>
        <taxon>Trochodendrales</taxon>
        <taxon>Trochodendraceae</taxon>
        <taxon>Tetracentron</taxon>
    </lineage>
</organism>
<dbReference type="PROSITE" id="PS51649">
    <property type="entry name" value="NPH3"/>
    <property type="match status" value="1"/>
</dbReference>
<comment type="similarity">
    <text evidence="4">Belongs to the NPH3 family.</text>
</comment>
<dbReference type="PANTHER" id="PTHR32370">
    <property type="entry name" value="OS12G0117600 PROTEIN"/>
    <property type="match status" value="1"/>
</dbReference>
<dbReference type="Pfam" id="PF00651">
    <property type="entry name" value="BTB"/>
    <property type="match status" value="1"/>
</dbReference>
<evidence type="ECO:0000259" key="7">
    <source>
        <dbReference type="PROSITE" id="PS50157"/>
    </source>
</evidence>
<dbReference type="SUPFAM" id="SSF54695">
    <property type="entry name" value="POZ domain"/>
    <property type="match status" value="1"/>
</dbReference>
<evidence type="ECO:0000256" key="1">
    <source>
        <dbReference type="ARBA" id="ARBA00004906"/>
    </source>
</evidence>
<dbReference type="GO" id="GO:0008270">
    <property type="term" value="F:zinc ion binding"/>
    <property type="evidence" value="ECO:0007669"/>
    <property type="project" value="UniProtKB-KW"/>
</dbReference>
<dbReference type="InterPro" id="IPR036236">
    <property type="entry name" value="Znf_C2H2_sf"/>
</dbReference>
<feature type="region of interest" description="Disordered" evidence="5">
    <location>
        <begin position="121"/>
        <end position="145"/>
    </location>
</feature>
<evidence type="ECO:0000313" key="10">
    <source>
        <dbReference type="Proteomes" id="UP000655225"/>
    </source>
</evidence>
<feature type="domain" description="C2H2-type" evidence="7">
    <location>
        <begin position="149"/>
        <end position="171"/>
    </location>
</feature>
<reference evidence="9 10" key="1">
    <citation type="submission" date="2020-04" db="EMBL/GenBank/DDBJ databases">
        <title>Plant Genome Project.</title>
        <authorList>
            <person name="Zhang R.-G."/>
        </authorList>
    </citation>
    <scope>NUCLEOTIDE SEQUENCE [LARGE SCALE GENOMIC DNA]</scope>
    <source>
        <strain evidence="9">YNK0</strain>
        <tissue evidence="9">Leaf</tissue>
    </source>
</reference>
<dbReference type="PROSITE" id="PS50097">
    <property type="entry name" value="BTB"/>
    <property type="match status" value="1"/>
</dbReference>
<feature type="domain" description="C2H2-type" evidence="7">
    <location>
        <begin position="98"/>
        <end position="120"/>
    </location>
</feature>
<dbReference type="EMBL" id="JABCRI010000024">
    <property type="protein sequence ID" value="KAF8377636.1"/>
    <property type="molecule type" value="Genomic_DNA"/>
</dbReference>
<name>A0A835D194_TETSI</name>
<dbReference type="Gene3D" id="3.30.160.60">
    <property type="entry name" value="Classic Zinc Finger"/>
    <property type="match status" value="1"/>
</dbReference>
<feature type="region of interest" description="Disordered" evidence="5">
    <location>
        <begin position="212"/>
        <end position="231"/>
    </location>
</feature>
<evidence type="ECO:0000259" key="6">
    <source>
        <dbReference type="PROSITE" id="PS50097"/>
    </source>
</evidence>
<evidence type="ECO:0000256" key="5">
    <source>
        <dbReference type="SAM" id="MobiDB-lite"/>
    </source>
</evidence>
<dbReference type="SUPFAM" id="SSF57667">
    <property type="entry name" value="beta-beta-alpha zinc fingers"/>
    <property type="match status" value="1"/>
</dbReference>
<evidence type="ECO:0000313" key="9">
    <source>
        <dbReference type="EMBL" id="KAF8377636.1"/>
    </source>
</evidence>
<dbReference type="Pfam" id="PF03000">
    <property type="entry name" value="NPH3"/>
    <property type="match status" value="1"/>
</dbReference>
<feature type="region of interest" description="Disordered" evidence="5">
    <location>
        <begin position="906"/>
        <end position="941"/>
    </location>
</feature>
<dbReference type="InterPro" id="IPR043454">
    <property type="entry name" value="NPH3/RPT2-like"/>
</dbReference>
<evidence type="ECO:0000256" key="3">
    <source>
        <dbReference type="PROSITE-ProRule" id="PRU00042"/>
    </source>
</evidence>
<dbReference type="AlphaFoldDB" id="A0A835D194"/>
<feature type="compositionally biased region" description="Polar residues" evidence="5">
    <location>
        <begin position="906"/>
        <end position="922"/>
    </location>
</feature>
<protein>
    <submittedName>
        <fullName evidence="9">Uncharacterized protein</fullName>
    </submittedName>
</protein>
<dbReference type="InterPro" id="IPR013087">
    <property type="entry name" value="Znf_C2H2_type"/>
</dbReference>
<dbReference type="SMART" id="SM00355">
    <property type="entry name" value="ZnF_C2H2"/>
    <property type="match status" value="2"/>
</dbReference>
<keyword evidence="3" id="KW-0862">Zinc</keyword>
<feature type="domain" description="BTB" evidence="6">
    <location>
        <begin position="341"/>
        <end position="409"/>
    </location>
</feature>
<evidence type="ECO:0000259" key="8">
    <source>
        <dbReference type="PROSITE" id="PS51649"/>
    </source>
</evidence>
<feature type="region of interest" description="Disordered" evidence="5">
    <location>
        <begin position="66"/>
        <end position="90"/>
    </location>
</feature>
<evidence type="ECO:0000256" key="2">
    <source>
        <dbReference type="ARBA" id="ARBA00022786"/>
    </source>
</evidence>
<keyword evidence="2" id="KW-0833">Ubl conjugation pathway</keyword>
<dbReference type="GO" id="GO:0016567">
    <property type="term" value="P:protein ubiquitination"/>
    <property type="evidence" value="ECO:0007669"/>
    <property type="project" value="UniProtKB-UniPathway"/>
</dbReference>
<accession>A0A835D194</accession>
<feature type="domain" description="NPH3" evidence="8">
    <location>
        <begin position="523"/>
        <end position="800"/>
    </location>
</feature>
<dbReference type="Gene3D" id="3.30.710.10">
    <property type="entry name" value="Potassium Channel Kv1.1, Chain A"/>
    <property type="match status" value="1"/>
</dbReference>